<accession>A0A1B6Q808</accession>
<keyword evidence="5" id="KW-1185">Reference proteome</keyword>
<name>A0A1B6Q808_SORBI</name>
<dbReference type="AlphaFoldDB" id="A0A1B6Q808"/>
<dbReference type="InterPro" id="IPR036574">
    <property type="entry name" value="Scorpion_toxin-like_sf"/>
</dbReference>
<reference evidence="5" key="2">
    <citation type="journal article" date="2018" name="Plant J.">
        <title>The Sorghum bicolor reference genome: improved assembly, gene annotations, a transcriptome atlas, and signatures of genome organization.</title>
        <authorList>
            <person name="McCormick R.F."/>
            <person name="Truong S.K."/>
            <person name="Sreedasyam A."/>
            <person name="Jenkins J."/>
            <person name="Shu S."/>
            <person name="Sims D."/>
            <person name="Kennedy M."/>
            <person name="Amirebrahimi M."/>
            <person name="Weers B.D."/>
            <person name="McKinley B."/>
            <person name="Mattison A."/>
            <person name="Morishige D.T."/>
            <person name="Grimwood J."/>
            <person name="Schmutz J."/>
            <person name="Mullet J.E."/>
        </authorList>
    </citation>
    <scope>NUCLEOTIDE SEQUENCE [LARGE SCALE GENOMIC DNA]</scope>
    <source>
        <strain evidence="5">cv. BTx623</strain>
    </source>
</reference>
<dbReference type="OMA" id="AHCTEAV"/>
<dbReference type="InterPro" id="IPR003614">
    <property type="entry name" value="Knottins"/>
</dbReference>
<protein>
    <recommendedName>
        <fullName evidence="3">Knottins-like domain-containing protein</fullName>
    </recommendedName>
</protein>
<dbReference type="EMBL" id="CM000762">
    <property type="protein sequence ID" value="KXG34059.1"/>
    <property type="molecule type" value="Genomic_DNA"/>
</dbReference>
<feature type="domain" description="Knottins-like" evidence="3">
    <location>
        <begin position="29"/>
        <end position="75"/>
    </location>
</feature>
<dbReference type="Gramene" id="KXG34059">
    <property type="protein sequence ID" value="KXG34059"/>
    <property type="gene ID" value="SORBI_3003G415200"/>
</dbReference>
<dbReference type="Proteomes" id="UP000000768">
    <property type="component" value="Chromosome 3"/>
</dbReference>
<organism evidence="4 5">
    <name type="scientific">Sorghum bicolor</name>
    <name type="common">Sorghum</name>
    <name type="synonym">Sorghum vulgare</name>
    <dbReference type="NCBI Taxonomy" id="4558"/>
    <lineage>
        <taxon>Eukaryota</taxon>
        <taxon>Viridiplantae</taxon>
        <taxon>Streptophyta</taxon>
        <taxon>Embryophyta</taxon>
        <taxon>Tracheophyta</taxon>
        <taxon>Spermatophyta</taxon>
        <taxon>Magnoliopsida</taxon>
        <taxon>Liliopsida</taxon>
        <taxon>Poales</taxon>
        <taxon>Poaceae</taxon>
        <taxon>PACMAD clade</taxon>
        <taxon>Panicoideae</taxon>
        <taxon>Andropogonodae</taxon>
        <taxon>Andropogoneae</taxon>
        <taxon>Sorghinae</taxon>
        <taxon>Sorghum</taxon>
    </lineage>
</organism>
<dbReference type="SMART" id="SM00505">
    <property type="entry name" value="Knot1"/>
    <property type="match status" value="1"/>
</dbReference>
<dbReference type="SUPFAM" id="SSF57095">
    <property type="entry name" value="Scorpion toxin-like"/>
    <property type="match status" value="1"/>
</dbReference>
<reference evidence="4 5" key="1">
    <citation type="journal article" date="2009" name="Nature">
        <title>The Sorghum bicolor genome and the diversification of grasses.</title>
        <authorList>
            <person name="Paterson A.H."/>
            <person name="Bowers J.E."/>
            <person name="Bruggmann R."/>
            <person name="Dubchak I."/>
            <person name="Grimwood J."/>
            <person name="Gundlach H."/>
            <person name="Haberer G."/>
            <person name="Hellsten U."/>
            <person name="Mitros T."/>
            <person name="Poliakov A."/>
            <person name="Schmutz J."/>
            <person name="Spannagl M."/>
            <person name="Tang H."/>
            <person name="Wang X."/>
            <person name="Wicker T."/>
            <person name="Bharti A.K."/>
            <person name="Chapman J."/>
            <person name="Feltus F.A."/>
            <person name="Gowik U."/>
            <person name="Grigoriev I.V."/>
            <person name="Lyons E."/>
            <person name="Maher C.A."/>
            <person name="Martis M."/>
            <person name="Narechania A."/>
            <person name="Otillar R.P."/>
            <person name="Penning B.W."/>
            <person name="Salamov A.A."/>
            <person name="Wang Y."/>
            <person name="Zhang L."/>
            <person name="Carpita N.C."/>
            <person name="Freeling M."/>
            <person name="Gingle A.R."/>
            <person name="Hash C.T."/>
            <person name="Keller B."/>
            <person name="Klein P."/>
            <person name="Kresovich S."/>
            <person name="McCann M.C."/>
            <person name="Ming R."/>
            <person name="Peterson D.G."/>
            <person name="Mehboob-ur-Rahman"/>
            <person name="Ware D."/>
            <person name="Westhoff P."/>
            <person name="Mayer K.F."/>
            <person name="Messing J."/>
            <person name="Rokhsar D.S."/>
        </authorList>
    </citation>
    <scope>NUCLEOTIDE SEQUENCE [LARGE SCALE GENOMIC DNA]</scope>
    <source>
        <strain evidence="5">cv. BTx623</strain>
    </source>
</reference>
<sequence length="105" mass="11615">MASNKKVMVLGLFALALFLVAHCTEAVHVCTMRNKFFHGPCMSNKNCAASCIQHRIGGGGYCSSRRQICKCTLQCWRKTRLAGITPTRGRDPLTPLDTPRMEVSN</sequence>
<dbReference type="Pfam" id="PF00304">
    <property type="entry name" value="Gamma-thionin"/>
    <property type="match status" value="1"/>
</dbReference>
<evidence type="ECO:0000256" key="2">
    <source>
        <dbReference type="SAM" id="SignalP"/>
    </source>
</evidence>
<dbReference type="GO" id="GO:0006952">
    <property type="term" value="P:defense response"/>
    <property type="evidence" value="ECO:0000318"/>
    <property type="project" value="GO_Central"/>
</dbReference>
<proteinExistence type="predicted"/>
<feature type="chain" id="PRO_5008589430" description="Knottins-like domain-containing protein" evidence="2">
    <location>
        <begin position="27"/>
        <end position="105"/>
    </location>
</feature>
<dbReference type="InParanoid" id="A0A1B6Q808"/>
<evidence type="ECO:0000313" key="4">
    <source>
        <dbReference type="EMBL" id="KXG34059.1"/>
    </source>
</evidence>
<evidence type="ECO:0000256" key="1">
    <source>
        <dbReference type="SAM" id="MobiDB-lite"/>
    </source>
</evidence>
<feature type="signal peptide" evidence="2">
    <location>
        <begin position="1"/>
        <end position="26"/>
    </location>
</feature>
<keyword evidence="2" id="KW-0732">Signal</keyword>
<gene>
    <name evidence="4" type="ORF">SORBI_3003G415200</name>
</gene>
<evidence type="ECO:0000313" key="5">
    <source>
        <dbReference type="Proteomes" id="UP000000768"/>
    </source>
</evidence>
<evidence type="ECO:0000259" key="3">
    <source>
        <dbReference type="SMART" id="SM00505"/>
    </source>
</evidence>
<dbReference type="Gene3D" id="3.30.30.10">
    <property type="entry name" value="Knottin, scorpion toxin-like"/>
    <property type="match status" value="1"/>
</dbReference>
<feature type="region of interest" description="Disordered" evidence="1">
    <location>
        <begin position="86"/>
        <end position="105"/>
    </location>
</feature>